<evidence type="ECO:0000313" key="6">
    <source>
        <dbReference type="Proteomes" id="UP000001017"/>
    </source>
</evidence>
<evidence type="ECO:0000259" key="4">
    <source>
        <dbReference type="PROSITE" id="PS51084"/>
    </source>
</evidence>
<dbReference type="CDD" id="cd01277">
    <property type="entry name" value="HINT_subgroup"/>
    <property type="match status" value="1"/>
</dbReference>
<dbReference type="eggNOG" id="arCOG00419">
    <property type="taxonomic scope" value="Archaea"/>
</dbReference>
<dbReference type="Proteomes" id="UP000001017">
    <property type="component" value="Chromosome"/>
</dbReference>
<dbReference type="InterPro" id="IPR039384">
    <property type="entry name" value="HINT"/>
</dbReference>
<dbReference type="KEGG" id="tvo:TVG1280493"/>
<feature type="short sequence motif" description="Histidine triad motif" evidence="2 3">
    <location>
        <begin position="105"/>
        <end position="109"/>
    </location>
</feature>
<dbReference type="PANTHER" id="PTHR46648:SF1">
    <property type="entry name" value="ADENOSINE 5'-MONOPHOSPHORAMIDASE HNT1"/>
    <property type="match status" value="1"/>
</dbReference>
<accession>Q979C0</accession>
<gene>
    <name evidence="5" type="ORF">TVG1280493</name>
</gene>
<dbReference type="STRING" id="273116.gene:9382046"/>
<evidence type="ECO:0000256" key="1">
    <source>
        <dbReference type="PIRSR" id="PIRSR601310-1"/>
    </source>
</evidence>
<dbReference type="PhylomeDB" id="Q979C0"/>
<dbReference type="InterPro" id="IPR019808">
    <property type="entry name" value="Histidine_triad_CS"/>
</dbReference>
<dbReference type="GO" id="GO:0003824">
    <property type="term" value="F:catalytic activity"/>
    <property type="evidence" value="ECO:0007669"/>
    <property type="project" value="InterPro"/>
</dbReference>
<evidence type="ECO:0000256" key="3">
    <source>
        <dbReference type="PROSITE-ProRule" id="PRU00464"/>
    </source>
</evidence>
<dbReference type="GO" id="GO:0009117">
    <property type="term" value="P:nucleotide metabolic process"/>
    <property type="evidence" value="ECO:0007669"/>
    <property type="project" value="TreeGrafter"/>
</dbReference>
<feature type="active site" description="Tele-AMP-histidine intermediate" evidence="1">
    <location>
        <position position="107"/>
    </location>
</feature>
<sequence length="157" mass="18078">MKLPVTMYEPSCVFCTEIIQKRNAAVVAENEYTIAFMDKAPVEPGHVLVIPKRHFINIFDIDDFYYIEVQKMVKRVSKAVLEALSADALNVGQNNGRCANQIVMHYHVHVIPRWCDRPFKWGRIEASFEELQNTAKLISETYDRLFSVKGKALSNTR</sequence>
<dbReference type="InterPro" id="IPR011146">
    <property type="entry name" value="HIT-like"/>
</dbReference>
<dbReference type="Pfam" id="PF01230">
    <property type="entry name" value="HIT"/>
    <property type="match status" value="1"/>
</dbReference>
<dbReference type="PaxDb" id="273116-14325479"/>
<organism evidence="5 6">
    <name type="scientific">Thermoplasma volcanium (strain ATCC 51530 / DSM 4299 / JCM 9571 / NBRC 15438 / GSS1)</name>
    <dbReference type="NCBI Taxonomy" id="273116"/>
    <lineage>
        <taxon>Archaea</taxon>
        <taxon>Methanobacteriati</taxon>
        <taxon>Thermoplasmatota</taxon>
        <taxon>Thermoplasmata</taxon>
        <taxon>Thermoplasmatales</taxon>
        <taxon>Thermoplasmataceae</taxon>
        <taxon>Thermoplasma</taxon>
    </lineage>
</organism>
<dbReference type="EMBL" id="BA000011">
    <property type="protein sequence ID" value="BAB60383.1"/>
    <property type="molecule type" value="Genomic_DNA"/>
</dbReference>
<proteinExistence type="predicted"/>
<dbReference type="PANTHER" id="PTHR46648">
    <property type="entry name" value="HIT FAMILY PROTEIN 1"/>
    <property type="match status" value="1"/>
</dbReference>
<reference evidence="5 6" key="1">
    <citation type="journal article" date="1999" name="Proc. Jpn. Acad.">
        <title>Determination of the complete genomic DNA sequence of Thermoplasma volvanium GSS1.</title>
        <authorList>
            <person name="Kawashima T."/>
            <person name="Yamamoto Y."/>
            <person name="Aramaki H."/>
            <person name="Nunoshiba T."/>
            <person name="Kawamoto T."/>
            <person name="Watanabe K."/>
            <person name="Yamazaki M."/>
            <person name="Kanehori K."/>
            <person name="Amano N."/>
            <person name="Ohya Y."/>
            <person name="Makino K."/>
            <person name="Suzuki M."/>
        </authorList>
    </citation>
    <scope>NUCLEOTIDE SEQUENCE [LARGE SCALE GENOMIC DNA]</scope>
    <source>
        <strain evidence="6">ATCC 51530 / DSM 4299 / JCM 9571 / NBRC 15438 / GSS1</strain>
    </source>
</reference>
<dbReference type="HOGENOM" id="CLU_056776_3_3_2"/>
<feature type="domain" description="HIT" evidence="4">
    <location>
        <begin position="13"/>
        <end position="121"/>
    </location>
</feature>
<reference evidence="5 6" key="2">
    <citation type="journal article" date="2000" name="Proc. Natl. Acad. Sci. U.S.A.">
        <title>Archaeal adaptation to higher temperatures revealed by genomic sequence of Thermoplasma volcanium.</title>
        <authorList>
            <person name="Kawashima T."/>
            <person name="Amano N."/>
            <person name="Koike H."/>
            <person name="Makino S."/>
            <person name="Higuchi S."/>
            <person name="Kawashima-Ohya Y."/>
            <person name="Watanabe K."/>
            <person name="Yamazaki M."/>
            <person name="Kanehori K."/>
            <person name="Kawamoto T."/>
            <person name="Nunoshiba T."/>
            <person name="Yamamoto Y."/>
            <person name="Aramaki H."/>
            <person name="Makino K."/>
            <person name="Suzuki M."/>
        </authorList>
    </citation>
    <scope>NUCLEOTIDE SEQUENCE [LARGE SCALE GENOMIC DNA]</scope>
    <source>
        <strain evidence="6">ATCC 51530 / DSM 4299 / JCM 9571 / NBRC 15438 / GSS1</strain>
    </source>
</reference>
<name>Q979C0_THEVO</name>
<evidence type="ECO:0000313" key="5">
    <source>
        <dbReference type="EMBL" id="BAB60383.1"/>
    </source>
</evidence>
<dbReference type="PRINTS" id="PR00332">
    <property type="entry name" value="HISTRIAD"/>
</dbReference>
<dbReference type="InterPro" id="IPR001310">
    <property type="entry name" value="Histidine_triad_HIT"/>
</dbReference>
<dbReference type="AlphaFoldDB" id="Q979C0"/>
<dbReference type="SUPFAM" id="SSF54197">
    <property type="entry name" value="HIT-like"/>
    <property type="match status" value="1"/>
</dbReference>
<keyword evidence="6" id="KW-1185">Reference proteome</keyword>
<dbReference type="Gene3D" id="3.30.428.10">
    <property type="entry name" value="HIT-like"/>
    <property type="match status" value="1"/>
</dbReference>
<evidence type="ECO:0000256" key="2">
    <source>
        <dbReference type="PIRSR" id="PIRSR601310-3"/>
    </source>
</evidence>
<dbReference type="InterPro" id="IPR036265">
    <property type="entry name" value="HIT-like_sf"/>
</dbReference>
<dbReference type="PROSITE" id="PS51084">
    <property type="entry name" value="HIT_2"/>
    <property type="match status" value="1"/>
</dbReference>
<protein>
    <submittedName>
        <fullName evidence="5">Histidine triad protein [HIT]</fullName>
    </submittedName>
</protein>
<dbReference type="PROSITE" id="PS00892">
    <property type="entry name" value="HIT_1"/>
    <property type="match status" value="1"/>
</dbReference>